<keyword evidence="5" id="KW-0732">Signal</keyword>
<dbReference type="InterPro" id="IPR036249">
    <property type="entry name" value="Thioredoxin-like_sf"/>
</dbReference>
<dbReference type="PROSITE" id="PS51352">
    <property type="entry name" value="THIOREDOXIN_2"/>
    <property type="match status" value="1"/>
</dbReference>
<dbReference type="GO" id="GO:0030313">
    <property type="term" value="C:cell envelope"/>
    <property type="evidence" value="ECO:0007669"/>
    <property type="project" value="UniProtKB-SubCell"/>
</dbReference>
<dbReference type="OrthoDB" id="743079at2"/>
<dbReference type="Proteomes" id="UP000318585">
    <property type="component" value="Unassembled WGS sequence"/>
</dbReference>
<dbReference type="EMBL" id="VJZR01000005">
    <property type="protein sequence ID" value="TRX21296.1"/>
    <property type="molecule type" value="Genomic_DNA"/>
</dbReference>
<keyword evidence="2" id="KW-0201">Cytochrome c-type biogenesis</keyword>
<evidence type="ECO:0000256" key="3">
    <source>
        <dbReference type="ARBA" id="ARBA00023157"/>
    </source>
</evidence>
<feature type="signal peptide" evidence="5">
    <location>
        <begin position="1"/>
        <end position="19"/>
    </location>
</feature>
<evidence type="ECO:0000256" key="1">
    <source>
        <dbReference type="ARBA" id="ARBA00004196"/>
    </source>
</evidence>
<dbReference type="RefSeq" id="WP_144071389.1">
    <property type="nucleotide sequence ID" value="NZ_VJZR01000005.1"/>
</dbReference>
<evidence type="ECO:0000259" key="6">
    <source>
        <dbReference type="PROSITE" id="PS51352"/>
    </source>
</evidence>
<dbReference type="Gene3D" id="3.40.30.10">
    <property type="entry name" value="Glutaredoxin"/>
    <property type="match status" value="1"/>
</dbReference>
<dbReference type="PANTHER" id="PTHR42852:SF6">
    <property type="entry name" value="THIOL:DISULFIDE INTERCHANGE PROTEIN DSBE"/>
    <property type="match status" value="1"/>
</dbReference>
<comment type="caution">
    <text evidence="7">The sequence shown here is derived from an EMBL/GenBank/DDBJ whole genome shotgun (WGS) entry which is preliminary data.</text>
</comment>
<name>A0A553CL72_9FLAO</name>
<dbReference type="GO" id="GO:0017004">
    <property type="term" value="P:cytochrome complex assembly"/>
    <property type="evidence" value="ECO:0007669"/>
    <property type="project" value="UniProtKB-KW"/>
</dbReference>
<gene>
    <name evidence="7" type="ORF">FNW17_08045</name>
</gene>
<protein>
    <submittedName>
        <fullName evidence="7">TlpA family protein disulfide reductase</fullName>
    </submittedName>
</protein>
<evidence type="ECO:0000256" key="5">
    <source>
        <dbReference type="SAM" id="SignalP"/>
    </source>
</evidence>
<dbReference type="PANTHER" id="PTHR42852">
    <property type="entry name" value="THIOL:DISULFIDE INTERCHANGE PROTEIN DSBE"/>
    <property type="match status" value="1"/>
</dbReference>
<feature type="domain" description="Thioredoxin" evidence="6">
    <location>
        <begin position="194"/>
        <end position="337"/>
    </location>
</feature>
<accession>A0A553CL72</accession>
<dbReference type="InterPro" id="IPR013766">
    <property type="entry name" value="Thioredoxin_domain"/>
</dbReference>
<comment type="subcellular location">
    <subcellularLocation>
        <location evidence="1">Cell envelope</location>
    </subcellularLocation>
</comment>
<organism evidence="7 8">
    <name type="scientific">Flavobacterium franklandianum</name>
    <dbReference type="NCBI Taxonomy" id="2594430"/>
    <lineage>
        <taxon>Bacteria</taxon>
        <taxon>Pseudomonadati</taxon>
        <taxon>Bacteroidota</taxon>
        <taxon>Flavobacteriia</taxon>
        <taxon>Flavobacteriales</taxon>
        <taxon>Flavobacteriaceae</taxon>
        <taxon>Flavobacterium</taxon>
    </lineage>
</organism>
<dbReference type="InterPro" id="IPR050553">
    <property type="entry name" value="Thioredoxin_ResA/DsbE_sf"/>
</dbReference>
<evidence type="ECO:0000256" key="2">
    <source>
        <dbReference type="ARBA" id="ARBA00022748"/>
    </source>
</evidence>
<feature type="chain" id="PRO_5021763993" evidence="5">
    <location>
        <begin position="20"/>
        <end position="339"/>
    </location>
</feature>
<keyword evidence="8" id="KW-1185">Reference proteome</keyword>
<dbReference type="AlphaFoldDB" id="A0A553CL72"/>
<dbReference type="InterPro" id="IPR013740">
    <property type="entry name" value="Redoxin"/>
</dbReference>
<proteinExistence type="predicted"/>
<keyword evidence="3" id="KW-1015">Disulfide bond</keyword>
<dbReference type="GO" id="GO:0016491">
    <property type="term" value="F:oxidoreductase activity"/>
    <property type="evidence" value="ECO:0007669"/>
    <property type="project" value="InterPro"/>
</dbReference>
<dbReference type="CDD" id="cd02966">
    <property type="entry name" value="TlpA_like_family"/>
    <property type="match status" value="1"/>
</dbReference>
<dbReference type="Pfam" id="PF08534">
    <property type="entry name" value="Redoxin"/>
    <property type="match status" value="1"/>
</dbReference>
<sequence length="339" mass="38683">MRKLLFITFSVFISISSQAQNKKQMIFQAEIANKFGDFITFSNDQNKQIKKIQINKKGVFKDTMNIATGRYLLSDGNEFTIVYLKNGFDLKMKMDAKNFDESIVYSGKGAAENNFLAKNSIFEEQTDIDSLLASPETDFLIGMDKKKADDLKRLEDKKLDPEFVVLQKKSIDNNYNSIVKYYKKNYEANLAKSKLNNTASPSFDYENHKGGKTKLEDFKGKYVYVDVWATWCGPCRAEIPALKKIEEKYHDKNIAFISISVDVDKDHDKWKTFVAEKQLGGVQLFADKNWNSDFMKGFGVISIPRFILIDPNGNVVNSDAARPSNPELQNVLDSLLNQL</sequence>
<reference evidence="7 8" key="1">
    <citation type="submission" date="2019-07" db="EMBL/GenBank/DDBJ databases">
        <title>Novel species of Flavobacterium.</title>
        <authorList>
            <person name="Liu Q."/>
            <person name="Xin Y.-H."/>
        </authorList>
    </citation>
    <scope>NUCLEOTIDE SEQUENCE [LARGE SCALE GENOMIC DNA]</scope>
    <source>
        <strain evidence="7 8">LB3P56</strain>
    </source>
</reference>
<evidence type="ECO:0000313" key="7">
    <source>
        <dbReference type="EMBL" id="TRX21296.1"/>
    </source>
</evidence>
<dbReference type="SUPFAM" id="SSF52833">
    <property type="entry name" value="Thioredoxin-like"/>
    <property type="match status" value="1"/>
</dbReference>
<evidence type="ECO:0000256" key="4">
    <source>
        <dbReference type="ARBA" id="ARBA00023284"/>
    </source>
</evidence>
<evidence type="ECO:0000313" key="8">
    <source>
        <dbReference type="Proteomes" id="UP000318585"/>
    </source>
</evidence>
<keyword evidence="4" id="KW-0676">Redox-active center</keyword>